<evidence type="ECO:0000313" key="1">
    <source>
        <dbReference type="EMBL" id="WNO03521.1"/>
    </source>
</evidence>
<sequence length="249" mass="27816">MELNRPYFSGPLAFTDLHAGGVFFCVVYRECMRFEAMGRVTWWREVVDASRPYWEDVGKFEALTINGTYGRNDRGYLVCKFPNMEMTGAECDDATNLIAFYVWHSSQGLSESRVFHSPNVKAVLDSQLRDSVDVSPSAGCSQEVATTTELLRICDEDGRSDSFVDSIRDCLKALLEGNAGVAAKHFRSVPLGGMGRFDDWRPANASNAALFDQAIQKWVTAMRLHVPIEQCPACGKLKHPGPCFEYFGE</sequence>
<organism evidence="1 2">
    <name type="scientific">Rhodoferax mekongensis</name>
    <dbReference type="NCBI Taxonomy" id="3068341"/>
    <lineage>
        <taxon>Bacteria</taxon>
        <taxon>Pseudomonadati</taxon>
        <taxon>Pseudomonadota</taxon>
        <taxon>Betaproteobacteria</taxon>
        <taxon>Burkholderiales</taxon>
        <taxon>Comamonadaceae</taxon>
        <taxon>Rhodoferax</taxon>
    </lineage>
</organism>
<dbReference type="Proteomes" id="UP001302257">
    <property type="component" value="Chromosome"/>
</dbReference>
<reference evidence="1 2" key="1">
    <citation type="submission" date="2023-08" db="EMBL/GenBank/DDBJ databases">
        <title>Rhodoferax potami sp. nov. and Rhodoferax mekongensis sp. nov., isolated from the Mekong River in Thailand.</title>
        <authorList>
            <person name="Kitikhun S."/>
            <person name="Charoenyingcharoen P."/>
            <person name="Siriarchawattana P."/>
            <person name="Likhitrattanapisal S."/>
            <person name="Nilsakha T."/>
            <person name="Chanpet A."/>
            <person name="Rattanawaree P."/>
            <person name="Ingsriswang S."/>
        </authorList>
    </citation>
    <scope>NUCLEOTIDE SEQUENCE [LARGE SCALE GENOMIC DNA]</scope>
    <source>
        <strain evidence="1 2">TBRC 17307</strain>
    </source>
</reference>
<proteinExistence type="predicted"/>
<evidence type="ECO:0000313" key="2">
    <source>
        <dbReference type="Proteomes" id="UP001302257"/>
    </source>
</evidence>
<dbReference type="RefSeq" id="WP_313866414.1">
    <property type="nucleotide sequence ID" value="NZ_CP132507.1"/>
</dbReference>
<keyword evidence="2" id="KW-1185">Reference proteome</keyword>
<gene>
    <name evidence="1" type="ORF">RAN89_11375</name>
</gene>
<name>A0ABZ0AV68_9BURK</name>
<dbReference type="EMBL" id="CP132507">
    <property type="protein sequence ID" value="WNO03521.1"/>
    <property type="molecule type" value="Genomic_DNA"/>
</dbReference>
<accession>A0ABZ0AV68</accession>
<protein>
    <submittedName>
        <fullName evidence="1">Uncharacterized protein</fullName>
    </submittedName>
</protein>